<sequence length="75" mass="7487">MKNNAIAAALSLSALSLMLAACGQGGDDAANGLTAQDAAALDKAAEKLDQENTPTPAIIPASKPDAQEQQQPAAK</sequence>
<keyword evidence="2" id="KW-0732">Signal</keyword>
<keyword evidence="4" id="KW-1185">Reference proteome</keyword>
<dbReference type="EMBL" id="JBHSDH010000013">
    <property type="protein sequence ID" value="MFC4293382.1"/>
    <property type="molecule type" value="Genomic_DNA"/>
</dbReference>
<accession>A0ABV8RJ77</accession>
<feature type="region of interest" description="Disordered" evidence="1">
    <location>
        <begin position="44"/>
        <end position="75"/>
    </location>
</feature>
<dbReference type="Proteomes" id="UP001595887">
    <property type="component" value="Unassembled WGS sequence"/>
</dbReference>
<name>A0ABV8RJ77_9SPHN</name>
<evidence type="ECO:0000313" key="4">
    <source>
        <dbReference type="Proteomes" id="UP001595887"/>
    </source>
</evidence>
<protein>
    <recommendedName>
        <fullName evidence="5">Secreted protein</fullName>
    </recommendedName>
</protein>
<proteinExistence type="predicted"/>
<organism evidence="3 4">
    <name type="scientific">Sphingorhabdus arenilitoris</name>
    <dbReference type="NCBI Taxonomy" id="1490041"/>
    <lineage>
        <taxon>Bacteria</taxon>
        <taxon>Pseudomonadati</taxon>
        <taxon>Pseudomonadota</taxon>
        <taxon>Alphaproteobacteria</taxon>
        <taxon>Sphingomonadales</taxon>
        <taxon>Sphingomonadaceae</taxon>
        <taxon>Sphingorhabdus</taxon>
    </lineage>
</organism>
<feature type="signal peptide" evidence="2">
    <location>
        <begin position="1"/>
        <end position="20"/>
    </location>
</feature>
<gene>
    <name evidence="3" type="ORF">ACFOWX_13235</name>
</gene>
<dbReference type="RefSeq" id="WP_381424883.1">
    <property type="nucleotide sequence ID" value="NZ_JBHSDH010000013.1"/>
</dbReference>
<evidence type="ECO:0000256" key="1">
    <source>
        <dbReference type="SAM" id="MobiDB-lite"/>
    </source>
</evidence>
<evidence type="ECO:0008006" key="5">
    <source>
        <dbReference type="Google" id="ProtNLM"/>
    </source>
</evidence>
<evidence type="ECO:0000256" key="2">
    <source>
        <dbReference type="SAM" id="SignalP"/>
    </source>
</evidence>
<reference evidence="4" key="1">
    <citation type="journal article" date="2019" name="Int. J. Syst. Evol. Microbiol.">
        <title>The Global Catalogue of Microorganisms (GCM) 10K type strain sequencing project: providing services to taxonomists for standard genome sequencing and annotation.</title>
        <authorList>
            <consortium name="The Broad Institute Genomics Platform"/>
            <consortium name="The Broad Institute Genome Sequencing Center for Infectious Disease"/>
            <person name="Wu L."/>
            <person name="Ma J."/>
        </authorList>
    </citation>
    <scope>NUCLEOTIDE SEQUENCE [LARGE SCALE GENOMIC DNA]</scope>
    <source>
        <strain evidence="4">CECT 8531</strain>
    </source>
</reference>
<comment type="caution">
    <text evidence="3">The sequence shown here is derived from an EMBL/GenBank/DDBJ whole genome shotgun (WGS) entry which is preliminary data.</text>
</comment>
<feature type="chain" id="PRO_5047145955" description="Secreted protein" evidence="2">
    <location>
        <begin position="21"/>
        <end position="75"/>
    </location>
</feature>
<evidence type="ECO:0000313" key="3">
    <source>
        <dbReference type="EMBL" id="MFC4293382.1"/>
    </source>
</evidence>
<dbReference type="PROSITE" id="PS51257">
    <property type="entry name" value="PROKAR_LIPOPROTEIN"/>
    <property type="match status" value="1"/>
</dbReference>